<reference evidence="2 3" key="1">
    <citation type="journal article" date="2018" name="Sci. Rep.">
        <title>Genomic signatures of local adaptation to the degree of environmental predictability in rotifers.</title>
        <authorList>
            <person name="Franch-Gras L."/>
            <person name="Hahn C."/>
            <person name="Garcia-Roger E.M."/>
            <person name="Carmona M.J."/>
            <person name="Serra M."/>
            <person name="Gomez A."/>
        </authorList>
    </citation>
    <scope>NUCLEOTIDE SEQUENCE [LARGE SCALE GENOMIC DNA]</scope>
    <source>
        <strain evidence="2">HYR1</strain>
    </source>
</reference>
<organism evidence="2 3">
    <name type="scientific">Brachionus plicatilis</name>
    <name type="common">Marine rotifer</name>
    <name type="synonym">Brachionus muelleri</name>
    <dbReference type="NCBI Taxonomy" id="10195"/>
    <lineage>
        <taxon>Eukaryota</taxon>
        <taxon>Metazoa</taxon>
        <taxon>Spiralia</taxon>
        <taxon>Gnathifera</taxon>
        <taxon>Rotifera</taxon>
        <taxon>Eurotatoria</taxon>
        <taxon>Monogononta</taxon>
        <taxon>Pseudotrocha</taxon>
        <taxon>Ploima</taxon>
        <taxon>Brachionidae</taxon>
        <taxon>Brachionus</taxon>
    </lineage>
</organism>
<dbReference type="SUPFAM" id="SSF81321">
    <property type="entry name" value="Family A G protein-coupled receptor-like"/>
    <property type="match status" value="1"/>
</dbReference>
<keyword evidence="1" id="KW-0812">Transmembrane</keyword>
<feature type="transmembrane region" description="Helical" evidence="1">
    <location>
        <begin position="483"/>
        <end position="504"/>
    </location>
</feature>
<keyword evidence="3" id="KW-1185">Reference proteome</keyword>
<keyword evidence="1" id="KW-1133">Transmembrane helix</keyword>
<feature type="transmembrane region" description="Helical" evidence="1">
    <location>
        <begin position="674"/>
        <end position="698"/>
    </location>
</feature>
<gene>
    <name evidence="2" type="ORF">BpHYR1_005374</name>
</gene>
<dbReference type="Gene3D" id="1.20.1070.10">
    <property type="entry name" value="Rhodopsin 7-helix transmembrane proteins"/>
    <property type="match status" value="1"/>
</dbReference>
<accession>A0A3M7RGN8</accession>
<feature type="transmembrane region" description="Helical" evidence="1">
    <location>
        <begin position="450"/>
        <end position="471"/>
    </location>
</feature>
<evidence type="ECO:0000256" key="1">
    <source>
        <dbReference type="SAM" id="Phobius"/>
    </source>
</evidence>
<feature type="transmembrane region" description="Helical" evidence="1">
    <location>
        <begin position="729"/>
        <end position="746"/>
    </location>
</feature>
<feature type="transmembrane region" description="Helical" evidence="1">
    <location>
        <begin position="621"/>
        <end position="648"/>
    </location>
</feature>
<feature type="transmembrane region" description="Helical" evidence="1">
    <location>
        <begin position="543"/>
        <end position="564"/>
    </location>
</feature>
<proteinExistence type="predicted"/>
<dbReference type="EMBL" id="REGN01003410">
    <property type="protein sequence ID" value="RNA22722.1"/>
    <property type="molecule type" value="Genomic_DNA"/>
</dbReference>
<dbReference type="OrthoDB" id="10630359at2759"/>
<sequence>MIAFGSAFLTIPDSCNQNLSSFKINFFDQFHYLTSEKIISNVSYVQCSNSCEAFQFGQQIEQYEPWQTPVVLDLDLNDHDSTIHFKNSINIVPLSFENRITLVLNNVKNFSITNDSETGIPLLYLENLVLKDSYLGFYYHQIPIEQTCTLYFDYLFRNQFWFNKIIVDSLYIHASVKFPKPICPIPFFYFEINKLYFYNLTMDSVPNFIPNKDMWNNFGRRSLIEAPVWHLFLINGRIELTNKFLEEKIFSMLNSLSLLDIELVRIEETAFKSIRVNMLTLKLNNLGEFFSSSNNKWLNYFNHFSKINFEDCVSISNKKNMDHSSQSLIKLESDYTFPDEHFCSFSHFPHKNLVFAVIHSPKPLKCTCTLIWLLQNYRFEQFLNKDLKSRIQIQTSSVQECIENFDLYNQKCNIAARLAECGIVDQVFTPQCNLDNKYFSKECWEQFSEIFFMLILSVFGTFFGLVTLKVLSDKNFKQTMYVYLKMVIFYQTMSFLMLLSNVFIYPNINFESYMASGVNYCKIDYRSQRPMLRKFKIYVSDFLGYYATMNSLFCNLFLTLDRFVFVSNNKKFSWFKGKKLQKKLLVGSALICVVLNLNQLFTCADYDCLKISLYVKQIFAFGYLIQDGVFIILTFISFMINILLIMFLRESFKKKNKILSNVDNRSAEADETKALVMVIIQCFFIVVSRIPDILLSVLRIKSSKFWMATHDSDYVKLNIKVESLQTTNLIVSNLVILFDIVFAYVLNKKLRQTFYEIFRIQKFNKKIFVKLKYNYLVSSIQSIQNK</sequence>
<comment type="caution">
    <text evidence="2">The sequence shown here is derived from an EMBL/GenBank/DDBJ whole genome shotgun (WGS) entry which is preliminary data.</text>
</comment>
<dbReference type="AlphaFoldDB" id="A0A3M7RGN8"/>
<evidence type="ECO:0000313" key="3">
    <source>
        <dbReference type="Proteomes" id="UP000276133"/>
    </source>
</evidence>
<keyword evidence="1" id="KW-0472">Membrane</keyword>
<name>A0A3M7RGN8_BRAPC</name>
<dbReference type="Proteomes" id="UP000276133">
    <property type="component" value="Unassembled WGS sequence"/>
</dbReference>
<feature type="transmembrane region" description="Helical" evidence="1">
    <location>
        <begin position="584"/>
        <end position="601"/>
    </location>
</feature>
<protein>
    <submittedName>
        <fullName evidence="2">Uncharacterized protein</fullName>
    </submittedName>
</protein>
<evidence type="ECO:0000313" key="2">
    <source>
        <dbReference type="EMBL" id="RNA22722.1"/>
    </source>
</evidence>